<accession>A0A1H7C0F8</accession>
<dbReference type="SUPFAM" id="SSF54593">
    <property type="entry name" value="Glyoxalase/Bleomycin resistance protein/Dihydroxybiphenyl dioxygenase"/>
    <property type="match status" value="1"/>
</dbReference>
<dbReference type="STRING" id="1416801.SAMN05192553_12112"/>
<name>A0A1H7C0F8_9BACT</name>
<feature type="domain" description="VOC" evidence="1">
    <location>
        <begin position="1"/>
        <end position="123"/>
    </location>
</feature>
<dbReference type="Proteomes" id="UP000199403">
    <property type="component" value="Unassembled WGS sequence"/>
</dbReference>
<proteinExistence type="predicted"/>
<dbReference type="InterPro" id="IPR004360">
    <property type="entry name" value="Glyas_Fos-R_dOase_dom"/>
</dbReference>
<keyword evidence="3" id="KW-1185">Reference proteome</keyword>
<dbReference type="OrthoDB" id="9795618at2"/>
<dbReference type="PROSITE" id="PS51819">
    <property type="entry name" value="VOC"/>
    <property type="match status" value="1"/>
</dbReference>
<dbReference type="InterPro" id="IPR037523">
    <property type="entry name" value="VOC_core"/>
</dbReference>
<evidence type="ECO:0000313" key="3">
    <source>
        <dbReference type="Proteomes" id="UP000199403"/>
    </source>
</evidence>
<gene>
    <name evidence="2" type="ORF">SAMN05192553_12112</name>
</gene>
<dbReference type="EMBL" id="FNZH01000021">
    <property type="protein sequence ID" value="SEJ82744.1"/>
    <property type="molecule type" value="Genomic_DNA"/>
</dbReference>
<dbReference type="InterPro" id="IPR029068">
    <property type="entry name" value="Glyas_Bleomycin-R_OHBP_Dase"/>
</dbReference>
<dbReference type="Pfam" id="PF00903">
    <property type="entry name" value="Glyoxalase"/>
    <property type="match status" value="1"/>
</dbReference>
<dbReference type="AlphaFoldDB" id="A0A1H7C0F8"/>
<protein>
    <recommendedName>
        <fullName evidence="1">VOC domain-containing protein</fullName>
    </recommendedName>
</protein>
<organism evidence="2 3">
    <name type="scientific">Cyclobacterium xiamenense</name>
    <dbReference type="NCBI Taxonomy" id="1297121"/>
    <lineage>
        <taxon>Bacteria</taxon>
        <taxon>Pseudomonadati</taxon>
        <taxon>Bacteroidota</taxon>
        <taxon>Cytophagia</taxon>
        <taxon>Cytophagales</taxon>
        <taxon>Cyclobacteriaceae</taxon>
        <taxon>Cyclobacterium</taxon>
    </lineage>
</organism>
<reference evidence="3" key="1">
    <citation type="submission" date="2016-10" db="EMBL/GenBank/DDBJ databases">
        <authorList>
            <person name="Varghese N."/>
            <person name="Submissions S."/>
        </authorList>
    </citation>
    <scope>NUCLEOTIDE SEQUENCE [LARGE SCALE GENOMIC DNA]</scope>
    <source>
        <strain evidence="3">IBRC-M 10761</strain>
    </source>
</reference>
<evidence type="ECO:0000313" key="2">
    <source>
        <dbReference type="EMBL" id="SEJ82744.1"/>
    </source>
</evidence>
<dbReference type="RefSeq" id="WP_092178949.1">
    <property type="nucleotide sequence ID" value="NZ_FNZH01000021.1"/>
</dbReference>
<evidence type="ECO:0000259" key="1">
    <source>
        <dbReference type="PROSITE" id="PS51819"/>
    </source>
</evidence>
<dbReference type="Gene3D" id="3.10.180.10">
    <property type="entry name" value="2,3-Dihydroxybiphenyl 1,2-Dioxygenase, domain 1"/>
    <property type="match status" value="1"/>
</dbReference>
<sequence length="123" mass="14033">MTRLETIIAVKDVAKSSKWYQDLLDLQSKHGGDSFEMLADKKGTVILCLHCWSEHDHPTMTNPSIAIGNGLILYFRVSDLNEVWSNAVKLNLDIEQEPHLNENSGQQQFILRDLDGYYLIISE</sequence>